<dbReference type="Pfam" id="PF01595">
    <property type="entry name" value="CNNM"/>
    <property type="match status" value="1"/>
</dbReference>
<evidence type="ECO:0000256" key="6">
    <source>
        <dbReference type="ARBA" id="ARBA00023136"/>
    </source>
</evidence>
<dbReference type="PANTHER" id="PTHR22777">
    <property type="entry name" value="HEMOLYSIN-RELATED"/>
    <property type="match status" value="1"/>
</dbReference>
<gene>
    <name evidence="13" type="ORF">FRC98_02840</name>
</gene>
<dbReference type="PROSITE" id="PS51371">
    <property type="entry name" value="CBS"/>
    <property type="match status" value="1"/>
</dbReference>
<feature type="domain" description="CBS" evidence="11">
    <location>
        <begin position="263"/>
        <end position="321"/>
    </location>
</feature>
<dbReference type="SUPFAM" id="SSF54631">
    <property type="entry name" value="CBS-domain pair"/>
    <property type="match status" value="1"/>
</dbReference>
<evidence type="ECO:0000256" key="7">
    <source>
        <dbReference type="PROSITE-ProRule" id="PRU00703"/>
    </source>
</evidence>
<evidence type="ECO:0000313" key="14">
    <source>
        <dbReference type="Proteomes" id="UP000321412"/>
    </source>
</evidence>
<feature type="transmembrane region" description="Helical" evidence="10">
    <location>
        <begin position="88"/>
        <end position="107"/>
    </location>
</feature>
<dbReference type="InterPro" id="IPR002550">
    <property type="entry name" value="CNNM"/>
</dbReference>
<dbReference type="Pfam" id="PF00571">
    <property type="entry name" value="CBS"/>
    <property type="match status" value="1"/>
</dbReference>
<dbReference type="PROSITE" id="PS51846">
    <property type="entry name" value="CNNM"/>
    <property type="match status" value="1"/>
</dbReference>
<dbReference type="GO" id="GO:0005886">
    <property type="term" value="C:plasma membrane"/>
    <property type="evidence" value="ECO:0007669"/>
    <property type="project" value="TreeGrafter"/>
</dbReference>
<feature type="transmembrane region" description="Helical" evidence="10">
    <location>
        <begin position="57"/>
        <end position="76"/>
    </location>
</feature>
<proteinExistence type="predicted"/>
<protein>
    <submittedName>
        <fullName evidence="13">HlyC/CorC family transporter</fullName>
    </submittedName>
</protein>
<feature type="compositionally biased region" description="Basic and acidic residues" evidence="9">
    <location>
        <begin position="364"/>
        <end position="375"/>
    </location>
</feature>
<keyword evidence="5 7" id="KW-0129">CBS domain</keyword>
<evidence type="ECO:0000256" key="1">
    <source>
        <dbReference type="ARBA" id="ARBA00004141"/>
    </source>
</evidence>
<dbReference type="RefSeq" id="WP_146979778.1">
    <property type="nucleotide sequence ID" value="NZ_VOSM01000001.1"/>
</dbReference>
<dbReference type="Proteomes" id="UP000321412">
    <property type="component" value="Unassembled WGS sequence"/>
</dbReference>
<comment type="subcellular location">
    <subcellularLocation>
        <location evidence="1">Membrane</location>
        <topology evidence="1">Multi-pass membrane protein</topology>
    </subcellularLocation>
</comment>
<dbReference type="CDD" id="cd04590">
    <property type="entry name" value="CBS_pair_CorC_HlyC_assoc"/>
    <property type="match status" value="1"/>
</dbReference>
<feature type="region of interest" description="Disordered" evidence="9">
    <location>
        <begin position="356"/>
        <end position="375"/>
    </location>
</feature>
<dbReference type="PANTHER" id="PTHR22777:SF4">
    <property type="entry name" value="UPF0053 PROTEIN SLL1254"/>
    <property type="match status" value="1"/>
</dbReference>
<evidence type="ECO:0000256" key="3">
    <source>
        <dbReference type="ARBA" id="ARBA00022737"/>
    </source>
</evidence>
<dbReference type="InterPro" id="IPR044751">
    <property type="entry name" value="Ion_transp-like_CBS"/>
</dbReference>
<dbReference type="AlphaFoldDB" id="A0A5C6XDA2"/>
<dbReference type="OrthoDB" id="9798188at2"/>
<evidence type="ECO:0000259" key="12">
    <source>
        <dbReference type="PROSITE" id="PS51846"/>
    </source>
</evidence>
<keyword evidence="2 8" id="KW-0812">Transmembrane</keyword>
<keyword evidence="6 8" id="KW-0472">Membrane</keyword>
<evidence type="ECO:0000313" key="13">
    <source>
        <dbReference type="EMBL" id="TXD39351.1"/>
    </source>
</evidence>
<evidence type="ECO:0000256" key="4">
    <source>
        <dbReference type="ARBA" id="ARBA00022989"/>
    </source>
</evidence>
<keyword evidence="3" id="KW-0677">Repeat</keyword>
<dbReference type="InterPro" id="IPR046342">
    <property type="entry name" value="CBS_dom_sf"/>
</dbReference>
<keyword evidence="4 8" id="KW-1133">Transmembrane helix</keyword>
<evidence type="ECO:0000259" key="11">
    <source>
        <dbReference type="PROSITE" id="PS51371"/>
    </source>
</evidence>
<sequence>MTLLIIYALFALGTSFLCSLLESVLLSVTPSYVAALRNEGQPIGELLHRLKSDVDRPLAAILSVNTIAHTVGAVGVGAEATKIWGEGYVGVVSAVMTLAILFLTEIIPKTVGANYWRGLSGPVARILPVLIIISYPLVVVSQLLMKVLSSKEAQPQLSREEMSAMTEIGVQEGVVDIGESILLQNVLRVGALRVRDIMTPRTVLLAVEQDTAIGDFFETHPNPVFSRIPIYREKADEIVGYVLKGDLLLDLARDHETRKLVEHRRDIKFVPEHLSVRELFELFVAEQHHIAVVVDEYGGIAGLVTMEDVVETLLGLEIVDESDVEQDMRDMARKQWLRRAKRMGISTEQFESVTAQASEGVAVDAEKSERTPDDV</sequence>
<feature type="transmembrane region" description="Helical" evidence="10">
    <location>
        <begin position="127"/>
        <end position="149"/>
    </location>
</feature>
<keyword evidence="14" id="KW-1185">Reference proteome</keyword>
<accession>A0A5C6XDA2</accession>
<reference evidence="13 14" key="1">
    <citation type="submission" date="2019-08" db="EMBL/GenBank/DDBJ databases">
        <title>Bradymonadales sp. TMQ4.</title>
        <authorList>
            <person name="Liang Q."/>
        </authorList>
    </citation>
    <scope>NUCLEOTIDE SEQUENCE [LARGE SCALE GENOMIC DNA]</scope>
    <source>
        <strain evidence="13 14">TMQ4</strain>
    </source>
</reference>
<feature type="domain" description="CNNM transmembrane" evidence="12">
    <location>
        <begin position="1"/>
        <end position="179"/>
    </location>
</feature>
<comment type="caution">
    <text evidence="13">The sequence shown here is derived from an EMBL/GenBank/DDBJ whole genome shotgun (WGS) entry which is preliminary data.</text>
</comment>
<evidence type="ECO:0000256" key="9">
    <source>
        <dbReference type="SAM" id="MobiDB-lite"/>
    </source>
</evidence>
<evidence type="ECO:0000256" key="5">
    <source>
        <dbReference type="ARBA" id="ARBA00023122"/>
    </source>
</evidence>
<dbReference type="SMART" id="SM00116">
    <property type="entry name" value="CBS"/>
    <property type="match status" value="1"/>
</dbReference>
<dbReference type="EMBL" id="VOSM01000001">
    <property type="protein sequence ID" value="TXD39351.1"/>
    <property type="molecule type" value="Genomic_DNA"/>
</dbReference>
<evidence type="ECO:0000256" key="10">
    <source>
        <dbReference type="SAM" id="Phobius"/>
    </source>
</evidence>
<dbReference type="Gene3D" id="3.10.580.10">
    <property type="entry name" value="CBS-domain"/>
    <property type="match status" value="1"/>
</dbReference>
<organism evidence="13 14">
    <name type="scientific">Lujinxingia vulgaris</name>
    <dbReference type="NCBI Taxonomy" id="2600176"/>
    <lineage>
        <taxon>Bacteria</taxon>
        <taxon>Deltaproteobacteria</taxon>
        <taxon>Bradymonadales</taxon>
        <taxon>Lujinxingiaceae</taxon>
        <taxon>Lujinxingia</taxon>
    </lineage>
</organism>
<name>A0A5C6XDA2_9DELT</name>
<evidence type="ECO:0000256" key="8">
    <source>
        <dbReference type="PROSITE-ProRule" id="PRU01193"/>
    </source>
</evidence>
<evidence type="ECO:0000256" key="2">
    <source>
        <dbReference type="ARBA" id="ARBA00022692"/>
    </source>
</evidence>
<dbReference type="InterPro" id="IPR000644">
    <property type="entry name" value="CBS_dom"/>
</dbReference>